<protein>
    <submittedName>
        <fullName evidence="4">Chromosome-partitioning protein parB</fullName>
    </submittedName>
</protein>
<dbReference type="InterPro" id="IPR041468">
    <property type="entry name" value="HTH_ParB/Spo0J"/>
</dbReference>
<gene>
    <name evidence="4" type="primary">parB_3</name>
    <name evidence="4" type="ORF">ERS852456_02502</name>
</gene>
<organism evidence="4 5">
    <name type="scientific">[Ruminococcus] torques</name>
    <dbReference type="NCBI Taxonomy" id="33039"/>
    <lineage>
        <taxon>Bacteria</taxon>
        <taxon>Bacillati</taxon>
        <taxon>Bacillota</taxon>
        <taxon>Clostridia</taxon>
        <taxon>Lachnospirales</taxon>
        <taxon>Lachnospiraceae</taxon>
        <taxon>Mediterraneibacter</taxon>
    </lineage>
</organism>
<reference evidence="4 5" key="1">
    <citation type="submission" date="2015-09" db="EMBL/GenBank/DDBJ databases">
        <authorList>
            <consortium name="Pathogen Informatics"/>
        </authorList>
    </citation>
    <scope>NUCLEOTIDE SEQUENCE [LARGE SCALE GENOMIC DNA]</scope>
    <source>
        <strain evidence="4 5">2789STDY5834841</strain>
    </source>
</reference>
<feature type="compositionally biased region" description="Basic and acidic residues" evidence="2">
    <location>
        <begin position="300"/>
        <end position="311"/>
    </location>
</feature>
<dbReference type="InterPro" id="IPR004437">
    <property type="entry name" value="ParB/RepB/Spo0J"/>
</dbReference>
<evidence type="ECO:0000313" key="5">
    <source>
        <dbReference type="Proteomes" id="UP000095787"/>
    </source>
</evidence>
<evidence type="ECO:0000313" key="4">
    <source>
        <dbReference type="EMBL" id="CUO41804.1"/>
    </source>
</evidence>
<dbReference type="SMART" id="SM00470">
    <property type="entry name" value="ParB"/>
    <property type="match status" value="1"/>
</dbReference>
<dbReference type="Proteomes" id="UP000095787">
    <property type="component" value="Unassembled WGS sequence"/>
</dbReference>
<accession>A0A174EVK5</accession>
<sequence>MIQDIAIEQLDIHPQNVRKVYTDIDELAESIKARGVMQNLTVVPNPDKKDHYLVVIGNRRLTAARKAGLKTMPCSVVEMTEKEQISTMLLENMQRSDLSVSEQAQGFQLMLDLGETETTIAEKTGFSRSTVRHRLNLAKLDQETLTRREENKDFQLTLTDLYELEKVQDIKKRNEILKTAVSSREIAWKAKQAVKEEKIKKNAQIVFEILEEKGVKAAPKRAKEERWTGKWKEITNIDLSQWEDQTKIDLQDTKDQLYYYQYYDRIYVVKKSNTKRAGKNGTGKENGENQGKQKKNNGNPEKDEKGKERFY</sequence>
<feature type="region of interest" description="Disordered" evidence="2">
    <location>
        <begin position="274"/>
        <end position="311"/>
    </location>
</feature>
<dbReference type="InterPro" id="IPR003115">
    <property type="entry name" value="ParB_N"/>
</dbReference>
<feature type="domain" description="ParB-like N-terminal" evidence="3">
    <location>
        <begin position="3"/>
        <end position="93"/>
    </location>
</feature>
<dbReference type="Pfam" id="PF02195">
    <property type="entry name" value="ParB_N"/>
    <property type="match status" value="1"/>
</dbReference>
<dbReference type="SUPFAM" id="SSF109709">
    <property type="entry name" value="KorB DNA-binding domain-like"/>
    <property type="match status" value="1"/>
</dbReference>
<name>A0A174EVK5_9FIRM</name>
<dbReference type="PANTHER" id="PTHR33375">
    <property type="entry name" value="CHROMOSOME-PARTITIONING PROTEIN PARB-RELATED"/>
    <property type="match status" value="1"/>
</dbReference>
<dbReference type="Gene3D" id="3.90.1530.30">
    <property type="match status" value="1"/>
</dbReference>
<dbReference type="InterPro" id="IPR036086">
    <property type="entry name" value="ParB/Sulfiredoxin_sf"/>
</dbReference>
<dbReference type="GO" id="GO:0007059">
    <property type="term" value="P:chromosome segregation"/>
    <property type="evidence" value="ECO:0007669"/>
    <property type="project" value="TreeGrafter"/>
</dbReference>
<dbReference type="PANTHER" id="PTHR33375:SF7">
    <property type="entry name" value="CHROMOSOME 2-PARTITIONING PROTEIN PARB-RELATED"/>
    <property type="match status" value="1"/>
</dbReference>
<evidence type="ECO:0000256" key="1">
    <source>
        <dbReference type="ARBA" id="ARBA00006295"/>
    </source>
</evidence>
<dbReference type="GO" id="GO:0003677">
    <property type="term" value="F:DNA binding"/>
    <property type="evidence" value="ECO:0007669"/>
    <property type="project" value="InterPro"/>
</dbReference>
<dbReference type="Pfam" id="PF17762">
    <property type="entry name" value="HTH_ParB"/>
    <property type="match status" value="1"/>
</dbReference>
<dbReference type="GO" id="GO:0005694">
    <property type="term" value="C:chromosome"/>
    <property type="evidence" value="ECO:0007669"/>
    <property type="project" value="TreeGrafter"/>
</dbReference>
<dbReference type="Gene3D" id="1.10.10.2830">
    <property type="match status" value="1"/>
</dbReference>
<dbReference type="NCBIfam" id="TIGR00180">
    <property type="entry name" value="parB_part"/>
    <property type="match status" value="1"/>
</dbReference>
<dbReference type="RefSeq" id="WP_081017359.1">
    <property type="nucleotide sequence ID" value="NZ_CYZO01000046.1"/>
</dbReference>
<proteinExistence type="inferred from homology"/>
<comment type="similarity">
    <text evidence="1">Belongs to the ParB family.</text>
</comment>
<dbReference type="SUPFAM" id="SSF110849">
    <property type="entry name" value="ParB/Sulfiredoxin"/>
    <property type="match status" value="1"/>
</dbReference>
<dbReference type="InterPro" id="IPR050336">
    <property type="entry name" value="Chromosome_partition/occlusion"/>
</dbReference>
<evidence type="ECO:0000256" key="2">
    <source>
        <dbReference type="SAM" id="MobiDB-lite"/>
    </source>
</evidence>
<dbReference type="AlphaFoldDB" id="A0A174EVK5"/>
<dbReference type="EMBL" id="CYZO01000046">
    <property type="protein sequence ID" value="CUO41804.1"/>
    <property type="molecule type" value="Genomic_DNA"/>
</dbReference>
<evidence type="ECO:0000259" key="3">
    <source>
        <dbReference type="SMART" id="SM00470"/>
    </source>
</evidence>